<reference evidence="1" key="1">
    <citation type="submission" date="2023-03" db="UniProtKB">
        <authorList>
            <consortium name="EnsemblPlants"/>
        </authorList>
    </citation>
    <scope>IDENTIFICATION</scope>
</reference>
<name>A0A9I9EGG9_CUCME</name>
<proteinExistence type="predicted"/>
<sequence length="78" mass="8919">MIPSFADPRCRIACEALHSWEYGVNVTSRMVISDAWMTLVMLHWEKYIPDAVLVARQESVSRRISSGGLLDVFFCIEN</sequence>
<dbReference type="Gramene" id="MELO3C033413.2.1">
    <property type="protein sequence ID" value="MELO3C033413.2.1"/>
    <property type="gene ID" value="MELO3C033413.2"/>
</dbReference>
<organism evidence="1">
    <name type="scientific">Cucumis melo</name>
    <name type="common">Muskmelon</name>
    <dbReference type="NCBI Taxonomy" id="3656"/>
    <lineage>
        <taxon>Eukaryota</taxon>
        <taxon>Viridiplantae</taxon>
        <taxon>Streptophyta</taxon>
        <taxon>Embryophyta</taxon>
        <taxon>Tracheophyta</taxon>
        <taxon>Spermatophyta</taxon>
        <taxon>Magnoliopsida</taxon>
        <taxon>eudicotyledons</taxon>
        <taxon>Gunneridae</taxon>
        <taxon>Pentapetalae</taxon>
        <taxon>rosids</taxon>
        <taxon>fabids</taxon>
        <taxon>Cucurbitales</taxon>
        <taxon>Cucurbitaceae</taxon>
        <taxon>Benincaseae</taxon>
        <taxon>Cucumis</taxon>
    </lineage>
</organism>
<evidence type="ECO:0000313" key="1">
    <source>
        <dbReference type="EnsemblPlants" id="MELO3C033413.2.1"/>
    </source>
</evidence>
<dbReference type="AlphaFoldDB" id="A0A9I9EGG9"/>
<dbReference type="EnsemblPlants" id="MELO3C033413.2.1">
    <property type="protein sequence ID" value="MELO3C033413.2.1"/>
    <property type="gene ID" value="MELO3C033413.2"/>
</dbReference>
<accession>A0A9I9EGG9</accession>
<protein>
    <submittedName>
        <fullName evidence="1">Uncharacterized protein</fullName>
    </submittedName>
</protein>